<name>V8CQ64_9BACT</name>
<proteinExistence type="predicted"/>
<dbReference type="AlphaFoldDB" id="V8CQ64"/>
<keyword evidence="2" id="KW-1185">Reference proteome</keyword>
<dbReference type="Proteomes" id="UP000018727">
    <property type="component" value="Unassembled WGS sequence"/>
</dbReference>
<sequence>MKTTETFWASLETLLVEQHAREIKKDKRLCLVKIFLLKNDNFDLALRKRLFCTVIHTLLPCKTAAFGMQNNRCYNTLITRMLGKIYRVKKYLHILLSADLPDSSSYSTVYLLSISLNSTGKINSFFTAFPSTIAGFHLGISLITRIASRSNRGSTL</sequence>
<protein>
    <submittedName>
        <fullName evidence="1">Uncharacterized protein</fullName>
    </submittedName>
</protein>
<gene>
    <name evidence="1" type="ORF">HMPREF1173_00944</name>
</gene>
<evidence type="ECO:0000313" key="1">
    <source>
        <dbReference type="EMBL" id="ETD29160.1"/>
    </source>
</evidence>
<comment type="caution">
    <text evidence="1">The sequence shown here is derived from an EMBL/GenBank/DDBJ whole genome shotgun (WGS) entry which is preliminary data.</text>
</comment>
<accession>V8CQ64</accession>
<dbReference type="HOGENOM" id="CLU_1684995_0_0_10"/>
<evidence type="ECO:0000313" key="2">
    <source>
        <dbReference type="Proteomes" id="UP000018727"/>
    </source>
</evidence>
<reference evidence="1 2" key="1">
    <citation type="submission" date="2013-10" db="EMBL/GenBank/DDBJ databases">
        <title>The Genome Sequence of Prevotella nigrescens CC14M.</title>
        <authorList>
            <consortium name="The Broad Institute Genomics Platform"/>
            <person name="Earl A."/>
            <person name="Allen-Vercoe E."/>
            <person name="Daigneault M."/>
            <person name="Young S.K."/>
            <person name="Zeng Q."/>
            <person name="Gargeya S."/>
            <person name="Fitzgerald M."/>
            <person name="Abouelleil A."/>
            <person name="Alvarado L."/>
            <person name="Chapman S.B."/>
            <person name="Gainer-Dewar J."/>
            <person name="Goldberg J."/>
            <person name="Griggs A."/>
            <person name="Gujja S."/>
            <person name="Hansen M."/>
            <person name="Howarth C."/>
            <person name="Imamovic A."/>
            <person name="Ireland A."/>
            <person name="Larimer J."/>
            <person name="McCowan C."/>
            <person name="Murphy C."/>
            <person name="Pearson M."/>
            <person name="Poon T.W."/>
            <person name="Priest M."/>
            <person name="Roberts A."/>
            <person name="Saif S."/>
            <person name="Shea T."/>
            <person name="Sykes S."/>
            <person name="Wortman J."/>
            <person name="Nusbaum C."/>
            <person name="Birren B."/>
        </authorList>
    </citation>
    <scope>NUCLEOTIDE SEQUENCE [LARGE SCALE GENOMIC DNA]</scope>
    <source>
        <strain evidence="1 2">CC14M</strain>
    </source>
</reference>
<dbReference type="EMBL" id="AZJH01000011">
    <property type="protein sequence ID" value="ETD29160.1"/>
    <property type="molecule type" value="Genomic_DNA"/>
</dbReference>
<organism evidence="1 2">
    <name type="scientific">Prevotella nigrescens CC14M</name>
    <dbReference type="NCBI Taxonomy" id="1073366"/>
    <lineage>
        <taxon>Bacteria</taxon>
        <taxon>Pseudomonadati</taxon>
        <taxon>Bacteroidota</taxon>
        <taxon>Bacteroidia</taxon>
        <taxon>Bacteroidales</taxon>
        <taxon>Prevotellaceae</taxon>
        <taxon>Prevotella</taxon>
    </lineage>
</organism>